<evidence type="ECO:0008006" key="4">
    <source>
        <dbReference type="Google" id="ProtNLM"/>
    </source>
</evidence>
<evidence type="ECO:0000313" key="3">
    <source>
        <dbReference type="Proteomes" id="UP001327027"/>
    </source>
</evidence>
<comment type="caution">
    <text evidence="2">The sequence shown here is derived from an EMBL/GenBank/DDBJ whole genome shotgun (WGS) entry which is preliminary data.</text>
</comment>
<evidence type="ECO:0000256" key="1">
    <source>
        <dbReference type="SAM" id="SignalP"/>
    </source>
</evidence>
<feature type="chain" id="PRO_5047180723" description="Lipocalin-like domain-containing protein" evidence="1">
    <location>
        <begin position="22"/>
        <end position="361"/>
    </location>
</feature>
<dbReference type="EMBL" id="JAYKLX010000005">
    <property type="protein sequence ID" value="MEB3346106.1"/>
    <property type="molecule type" value="Genomic_DNA"/>
</dbReference>
<organism evidence="2 3">
    <name type="scientific">Aquimarina gracilis</name>
    <dbReference type="NCBI Taxonomy" id="874422"/>
    <lineage>
        <taxon>Bacteria</taxon>
        <taxon>Pseudomonadati</taxon>
        <taxon>Bacteroidota</taxon>
        <taxon>Flavobacteriia</taxon>
        <taxon>Flavobacteriales</taxon>
        <taxon>Flavobacteriaceae</taxon>
        <taxon>Aquimarina</taxon>
    </lineage>
</organism>
<reference evidence="2 3" key="1">
    <citation type="journal article" date="2013" name="Int. J. Syst. Evol. Microbiol.">
        <title>Aquimarina gracilis sp. nov., isolated from the gut microflora of a mussel, Mytilus coruscus, and emended description of Aquimarina spongiae.</title>
        <authorList>
            <person name="Park S.C."/>
            <person name="Choe H.N."/>
            <person name="Baik K.S."/>
            <person name="Seong C.N."/>
        </authorList>
    </citation>
    <scope>NUCLEOTIDE SEQUENCE [LARGE SCALE GENOMIC DNA]</scope>
    <source>
        <strain evidence="2 3">PSC32</strain>
    </source>
</reference>
<proteinExistence type="predicted"/>
<sequence>MKKLNLFLFSSLLLGAISCGSDDESPADLTQVDPNPVEDMVIDVNTASQGISVNGATRVTGNAPTPNGNISFETSATEQSAFLSNGFDIRLNVPDTYAGAYLQVVENGTAASDYLDIPNLAFGASNATRTKKHGMFKNTPAKMNDNEVTIDVNFAETLPPGQFCYFLCIYDDAGNISEPVEVCVEVEAWGGNNNLVGTWNYTKSVEEGVTTNIGDADCEAYEQFGCNNNETITIEDAYCFTLNSLPIIFNADGTYSFEEKFSVRDIDFNATAETCTPTFKEEDETYSSRGNWAYDEEEKKLTLIEFSYVETSNGETFEGTEENGYVIFSGTITLSGSELVISETFNEDGIELTDQYFFTKQ</sequence>
<keyword evidence="3" id="KW-1185">Reference proteome</keyword>
<dbReference type="RefSeq" id="WP_324180133.1">
    <property type="nucleotide sequence ID" value="NZ_BAABAW010000006.1"/>
</dbReference>
<dbReference type="PROSITE" id="PS51257">
    <property type="entry name" value="PROKAR_LIPOPROTEIN"/>
    <property type="match status" value="1"/>
</dbReference>
<protein>
    <recommendedName>
        <fullName evidence="4">Lipocalin-like domain-containing protein</fullName>
    </recommendedName>
</protein>
<evidence type="ECO:0000313" key="2">
    <source>
        <dbReference type="EMBL" id="MEB3346106.1"/>
    </source>
</evidence>
<dbReference type="Proteomes" id="UP001327027">
    <property type="component" value="Unassembled WGS sequence"/>
</dbReference>
<keyword evidence="1" id="KW-0732">Signal</keyword>
<accession>A0ABU5ZW52</accession>
<feature type="signal peptide" evidence="1">
    <location>
        <begin position="1"/>
        <end position="21"/>
    </location>
</feature>
<name>A0ABU5ZW52_9FLAO</name>
<gene>
    <name evidence="2" type="ORF">U6A24_11580</name>
</gene>